<dbReference type="EMBL" id="BEYU01000039">
    <property type="protein sequence ID" value="GBG28126.1"/>
    <property type="molecule type" value="Genomic_DNA"/>
</dbReference>
<evidence type="ECO:0000259" key="3">
    <source>
        <dbReference type="Pfam" id="PF20434"/>
    </source>
</evidence>
<dbReference type="GO" id="GO:0016787">
    <property type="term" value="F:hydrolase activity"/>
    <property type="evidence" value="ECO:0007669"/>
    <property type="project" value="UniProtKB-KW"/>
</dbReference>
<keyword evidence="2" id="KW-1133">Transmembrane helix</keyword>
<protein>
    <submittedName>
        <fullName evidence="4">Gut esterase 1</fullName>
    </submittedName>
</protein>
<keyword evidence="5" id="KW-1185">Reference proteome</keyword>
<keyword evidence="1" id="KW-0378">Hydrolase</keyword>
<dbReference type="InterPro" id="IPR050300">
    <property type="entry name" value="GDXG_lipolytic_enzyme"/>
</dbReference>
<proteinExistence type="predicted"/>
<dbReference type="PANTHER" id="PTHR48081">
    <property type="entry name" value="AB HYDROLASE SUPERFAMILY PROTEIN C4A8.06C"/>
    <property type="match status" value="1"/>
</dbReference>
<feature type="domain" description="BD-FAE-like" evidence="3">
    <location>
        <begin position="218"/>
        <end position="354"/>
    </location>
</feature>
<keyword evidence="2" id="KW-0812">Transmembrane</keyword>
<dbReference type="InParanoid" id="A0A2R5GAT3"/>
<dbReference type="PANTHER" id="PTHR48081:SF33">
    <property type="entry name" value="KYNURENINE FORMAMIDASE"/>
    <property type="match status" value="1"/>
</dbReference>
<organism evidence="4 5">
    <name type="scientific">Hondaea fermentalgiana</name>
    <dbReference type="NCBI Taxonomy" id="2315210"/>
    <lineage>
        <taxon>Eukaryota</taxon>
        <taxon>Sar</taxon>
        <taxon>Stramenopiles</taxon>
        <taxon>Bigyra</taxon>
        <taxon>Labyrinthulomycetes</taxon>
        <taxon>Thraustochytrida</taxon>
        <taxon>Thraustochytriidae</taxon>
        <taxon>Hondaea</taxon>
    </lineage>
</organism>
<evidence type="ECO:0000313" key="4">
    <source>
        <dbReference type="EMBL" id="GBG28126.1"/>
    </source>
</evidence>
<dbReference type="Proteomes" id="UP000241890">
    <property type="component" value="Unassembled WGS sequence"/>
</dbReference>
<dbReference type="InterPro" id="IPR049492">
    <property type="entry name" value="BD-FAE-like_dom"/>
</dbReference>
<evidence type="ECO:0000256" key="2">
    <source>
        <dbReference type="SAM" id="Phobius"/>
    </source>
</evidence>
<gene>
    <name evidence="4" type="ORF">FCC1311_043492</name>
</gene>
<dbReference type="AlphaFoldDB" id="A0A2R5GAT3"/>
<sequence length="685" mass="75783">MTSARRGRVPLTAVAIALGTVASIAGMAYLLDLTPFLLAAGVLLVDYSTLRTNWTGAAPSFFGKRVPVVSFLAALTVTETPLYIVPLLKLAPATWAWAHSAGERWWAPYVAALSIASTLAHVGFYVRAAYDAKRLAAETVASLGDDDAEPLGRLDGPQNWDNPLSIIGQWCGRLQMPHSAYGLEAIEDVSYATPEEAQDAGHLAPYLTLNIYRSESAPSQSDKLRPVFIYIHGGAWQRGLGGKGDRVPIVYQMASLGWIGVSIDYRLWPDELWPTYVIDCKRAIRFLKQNIAQYGGDPDMMIVSGGSAGGHLASLLALSGSPDSKVAAWQPGFEDVDTSVHGCVAWYPACNTVIDRAGAKVEEHWWSKYTGRAFDENLHREASPMHIAKDLRERAADNAPNGWSSFNIGDSLAATGIGHRVDIAWTRVMFNGTDRSSSGIRSPGCPWRARFLVHEHKSPAKFPYGLTEDDLDEIAQARMQGTSDSLDEAKEVVNTAWEMACDDLVDYWELGERFPDREDSVRFRFPIIQIYVHMLRSFCKYGVLSTTDRTWFFKIDHDNVLHISNVFRSTGTGRESMRYAYTCMVYRTVVGMARLALDEEHLRAICQTDIRIGSSEWAEVWRRFGNGGGAQKTASGGRFGAYGFTIRVDTGGVDMVVKVMTPSKDLHVGLIFWHEMDVYLALRSL</sequence>
<accession>A0A2R5GAT3</accession>
<evidence type="ECO:0000256" key="1">
    <source>
        <dbReference type="ARBA" id="ARBA00022801"/>
    </source>
</evidence>
<comment type="caution">
    <text evidence="4">The sequence shown here is derived from an EMBL/GenBank/DDBJ whole genome shotgun (WGS) entry which is preliminary data.</text>
</comment>
<reference evidence="4 5" key="1">
    <citation type="submission" date="2017-12" db="EMBL/GenBank/DDBJ databases">
        <title>Sequencing, de novo assembly and annotation of complete genome of a new Thraustochytrid species, strain FCC1311.</title>
        <authorList>
            <person name="Sedici K."/>
            <person name="Godart F."/>
            <person name="Aiese Cigliano R."/>
            <person name="Sanseverino W."/>
            <person name="Barakat M."/>
            <person name="Ortet P."/>
            <person name="Marechal E."/>
            <person name="Cagnac O."/>
            <person name="Amato A."/>
        </authorList>
    </citation>
    <scope>NUCLEOTIDE SEQUENCE [LARGE SCALE GENOMIC DNA]</scope>
</reference>
<evidence type="ECO:0000313" key="5">
    <source>
        <dbReference type="Proteomes" id="UP000241890"/>
    </source>
</evidence>
<dbReference type="OrthoDB" id="6495301at2759"/>
<dbReference type="SUPFAM" id="SSF53474">
    <property type="entry name" value="alpha/beta-Hydrolases"/>
    <property type="match status" value="1"/>
</dbReference>
<dbReference type="InterPro" id="IPR029058">
    <property type="entry name" value="AB_hydrolase_fold"/>
</dbReference>
<keyword evidence="2" id="KW-0472">Membrane</keyword>
<dbReference type="Gene3D" id="3.40.50.1820">
    <property type="entry name" value="alpha/beta hydrolase"/>
    <property type="match status" value="1"/>
</dbReference>
<feature type="transmembrane region" description="Helical" evidence="2">
    <location>
        <begin position="12"/>
        <end position="30"/>
    </location>
</feature>
<dbReference type="Pfam" id="PF20434">
    <property type="entry name" value="BD-FAE"/>
    <property type="match status" value="1"/>
</dbReference>
<name>A0A2R5GAT3_9STRA</name>